<dbReference type="AlphaFoldDB" id="A0A8J6DXN2"/>
<protein>
    <submittedName>
        <fullName evidence="2">Uncharacterized protein</fullName>
    </submittedName>
</protein>
<comment type="caution">
    <text evidence="2">The sequence shown here is derived from an EMBL/GenBank/DDBJ whole genome shotgun (WGS) entry which is preliminary data.</text>
</comment>
<evidence type="ECO:0000313" key="3">
    <source>
        <dbReference type="Proteomes" id="UP000717585"/>
    </source>
</evidence>
<evidence type="ECO:0000256" key="1">
    <source>
        <dbReference type="SAM" id="MobiDB-lite"/>
    </source>
</evidence>
<organism evidence="2 3">
    <name type="scientific">Carpediemonas membranifera</name>
    <dbReference type="NCBI Taxonomy" id="201153"/>
    <lineage>
        <taxon>Eukaryota</taxon>
        <taxon>Metamonada</taxon>
        <taxon>Carpediemonas-like organisms</taxon>
        <taxon>Carpediemonas</taxon>
    </lineage>
</organism>
<reference evidence="2" key="1">
    <citation type="submission" date="2021-05" db="EMBL/GenBank/DDBJ databases">
        <title>A free-living protist that lacks canonical eukaryotic 1 DNA replication and segregation systems.</title>
        <authorList>
            <person name="Salas-Leiva D.E."/>
            <person name="Tromer E.C."/>
            <person name="Curtis B.A."/>
            <person name="Jerlstrom-Hultqvist J."/>
            <person name="Kolisko M."/>
            <person name="Yi Z."/>
            <person name="Salas-Leiva J.S."/>
            <person name="Gallot-Lavallee L."/>
            <person name="Kops G.J.P.L."/>
            <person name="Archibald J.M."/>
            <person name="Simpson A.G.B."/>
            <person name="Roger A.J."/>
        </authorList>
    </citation>
    <scope>NUCLEOTIDE SEQUENCE</scope>
    <source>
        <strain evidence="2">BICM</strain>
    </source>
</reference>
<dbReference type="Proteomes" id="UP000717585">
    <property type="component" value="Unassembled WGS sequence"/>
</dbReference>
<gene>
    <name evidence="2" type="ORF">J8273_7930</name>
</gene>
<sequence>MRAETLGVFIFSEAGQLLVHYSTSEPELNSEALGMFVSTTLQFFNTSHACLQFMKTDCFCILEQDVICVLATKPVPKAFAPWLTVAMILARFLTETRVSLSANLSALRSDLHLSMSSYTVHSATQEIDPSCNDTPDSPYLSFQPKLAAIVRATEPIGYNYHVAQLPGYLGCRIALIGADGRSNALFESTDAIPPGTFKAVAAAFPFDTTVTIPATATKSTVLTSTRQGTAAGVLSITHAFRSDARSTSTPAHAAVFSLAQAVLGGENRGLVALAATALASGLIHVAPGLDSLPAPYREALDKLHRAIDSITGGVSLPINDENSRTTENIVRPTSVPPQTSSPGFWTPARLSVTPTPPRNLEPLTDAAGRPQFGRTFRSLGRATVTKPPLPPTAPPAAAAPPRRPARPVPPPGPAPN</sequence>
<name>A0A8J6DXN2_9EUKA</name>
<evidence type="ECO:0000313" key="2">
    <source>
        <dbReference type="EMBL" id="KAG9390579.1"/>
    </source>
</evidence>
<proteinExistence type="predicted"/>
<accession>A0A8J6DXN2</accession>
<feature type="compositionally biased region" description="Pro residues" evidence="1">
    <location>
        <begin position="387"/>
        <end position="416"/>
    </location>
</feature>
<keyword evidence="3" id="KW-1185">Reference proteome</keyword>
<dbReference type="EMBL" id="JAHDYR010000064">
    <property type="protein sequence ID" value="KAG9390579.1"/>
    <property type="molecule type" value="Genomic_DNA"/>
</dbReference>
<feature type="region of interest" description="Disordered" evidence="1">
    <location>
        <begin position="318"/>
        <end position="416"/>
    </location>
</feature>